<feature type="transmembrane region" description="Helical" evidence="4">
    <location>
        <begin position="23"/>
        <end position="48"/>
    </location>
</feature>
<feature type="transmembrane region" description="Helical" evidence="4">
    <location>
        <begin position="325"/>
        <end position="350"/>
    </location>
</feature>
<evidence type="ECO:0000256" key="1">
    <source>
        <dbReference type="ARBA" id="ARBA00007606"/>
    </source>
</evidence>
<reference evidence="6 7" key="1">
    <citation type="submission" date="2024-03" db="EMBL/GenBank/DDBJ databases">
        <authorList>
            <person name="Martinez-Hernandez J."/>
        </authorList>
    </citation>
    <scope>NUCLEOTIDE SEQUENCE [LARGE SCALE GENOMIC DNA]</scope>
</reference>
<gene>
    <name evidence="6" type="ORF">LLUT_LOCUS29320</name>
</gene>
<keyword evidence="7" id="KW-1185">Reference proteome</keyword>
<protein>
    <recommendedName>
        <fullName evidence="5">Legume lectin domain-containing protein</fullName>
    </recommendedName>
</protein>
<dbReference type="Gene3D" id="2.60.120.200">
    <property type="match status" value="1"/>
</dbReference>
<evidence type="ECO:0000256" key="2">
    <source>
        <dbReference type="ARBA" id="ARBA00022734"/>
    </source>
</evidence>
<keyword evidence="3" id="KW-0464">Manganese</keyword>
<comment type="caution">
    <text evidence="6">The sequence shown here is derived from an EMBL/GenBank/DDBJ whole genome shotgun (WGS) entry which is preliminary data.</text>
</comment>
<name>A0AAV1Y383_LUPLU</name>
<dbReference type="SUPFAM" id="SSF49899">
    <property type="entry name" value="Concanavalin A-like lectins/glucanases"/>
    <property type="match status" value="1"/>
</dbReference>
<feature type="domain" description="Legume lectin" evidence="5">
    <location>
        <begin position="57"/>
        <end position="298"/>
    </location>
</feature>
<keyword evidence="4" id="KW-0472">Membrane</keyword>
<keyword evidence="4" id="KW-1133">Transmembrane helix</keyword>
<dbReference type="PANTHER" id="PTHR32401">
    <property type="entry name" value="CONCANAVALIN A-LIKE LECTIN FAMILY PROTEIN"/>
    <property type="match status" value="1"/>
</dbReference>
<evidence type="ECO:0000313" key="6">
    <source>
        <dbReference type="EMBL" id="CAL0328260.1"/>
    </source>
</evidence>
<keyword evidence="4" id="KW-0812">Transmembrane</keyword>
<dbReference type="Pfam" id="PF00139">
    <property type="entry name" value="Lectin_legB"/>
    <property type="match status" value="1"/>
</dbReference>
<dbReference type="GO" id="GO:0030246">
    <property type="term" value="F:carbohydrate binding"/>
    <property type="evidence" value="ECO:0007669"/>
    <property type="project" value="UniProtKB-KW"/>
</dbReference>
<dbReference type="InterPro" id="IPR001220">
    <property type="entry name" value="Legume_lectin_dom"/>
</dbReference>
<evidence type="ECO:0000259" key="5">
    <source>
        <dbReference type="Pfam" id="PF00139"/>
    </source>
</evidence>
<proteinExistence type="inferred from homology"/>
<evidence type="ECO:0000313" key="7">
    <source>
        <dbReference type="Proteomes" id="UP001497480"/>
    </source>
</evidence>
<comment type="similarity">
    <text evidence="1">Belongs to the leguminous lectin family.</text>
</comment>
<dbReference type="AlphaFoldDB" id="A0AAV1Y383"/>
<dbReference type="InterPro" id="IPR013320">
    <property type="entry name" value="ConA-like_dom_sf"/>
</dbReference>
<accession>A0AAV1Y383</accession>
<dbReference type="PANTHER" id="PTHR32401:SF16">
    <property type="entry name" value="CONCANAVALIN A-LIKE LECTIN FAMILY PROTEIN"/>
    <property type="match status" value="1"/>
</dbReference>
<sequence>MQQKWDLPNTNSSLTQHPIKIHLLPISIMASFSTSHHFTVLIFLILILKIQAFDPLSSFSFTDFEKDPNFESILALYGNAKVINGGSELLLSSGHGSSGASGKIMTRKPIKLVEGKTMELNSFSTYFEFSISLDDVNGLAFVMVPSGFEGEVFDNSSSFGLRESGFKVIGVKFSASRDGKSEGYAYCNVSINVGNSVIDRISNDSSVNVSLRSGERLHAWIDYEAGSRRFEVRLSQYGHSRPYDALVWHTINFSNVWDAEEIFVGFSPVKGDSYSYQACSLYSWSFIVRHFPHWMHSEPLDPMVLAKKDTVTPVAKARSDCVLRVLAAMIYGAGCGALIAFILLYVWTIFGNWRPVALEEYVMQPVEFEYKKVNIVVDKSVKDAQE</sequence>
<dbReference type="Proteomes" id="UP001497480">
    <property type="component" value="Unassembled WGS sequence"/>
</dbReference>
<keyword evidence="2" id="KW-0430">Lectin</keyword>
<evidence type="ECO:0000256" key="3">
    <source>
        <dbReference type="ARBA" id="ARBA00023211"/>
    </source>
</evidence>
<evidence type="ECO:0000256" key="4">
    <source>
        <dbReference type="SAM" id="Phobius"/>
    </source>
</evidence>
<dbReference type="InterPro" id="IPR050258">
    <property type="entry name" value="Leguminous_Lectin"/>
</dbReference>
<organism evidence="6 7">
    <name type="scientific">Lupinus luteus</name>
    <name type="common">European yellow lupine</name>
    <dbReference type="NCBI Taxonomy" id="3873"/>
    <lineage>
        <taxon>Eukaryota</taxon>
        <taxon>Viridiplantae</taxon>
        <taxon>Streptophyta</taxon>
        <taxon>Embryophyta</taxon>
        <taxon>Tracheophyta</taxon>
        <taxon>Spermatophyta</taxon>
        <taxon>Magnoliopsida</taxon>
        <taxon>eudicotyledons</taxon>
        <taxon>Gunneridae</taxon>
        <taxon>Pentapetalae</taxon>
        <taxon>rosids</taxon>
        <taxon>fabids</taxon>
        <taxon>Fabales</taxon>
        <taxon>Fabaceae</taxon>
        <taxon>Papilionoideae</taxon>
        <taxon>50 kb inversion clade</taxon>
        <taxon>genistoids sensu lato</taxon>
        <taxon>core genistoids</taxon>
        <taxon>Genisteae</taxon>
        <taxon>Lupinus</taxon>
    </lineage>
</organism>
<dbReference type="EMBL" id="CAXHTB010000021">
    <property type="protein sequence ID" value="CAL0328260.1"/>
    <property type="molecule type" value="Genomic_DNA"/>
</dbReference>